<keyword evidence="5 6" id="KW-0472">Membrane</keyword>
<organism evidence="7 8">
    <name type="scientific">Futiania mangrovi</name>
    <dbReference type="NCBI Taxonomy" id="2959716"/>
    <lineage>
        <taxon>Bacteria</taxon>
        <taxon>Pseudomonadati</taxon>
        <taxon>Pseudomonadota</taxon>
        <taxon>Alphaproteobacteria</taxon>
        <taxon>Futianiales</taxon>
        <taxon>Futianiaceae</taxon>
        <taxon>Futiania</taxon>
    </lineage>
</organism>
<dbReference type="EMBL" id="JAMZFT010000001">
    <property type="protein sequence ID" value="MCP1335661.1"/>
    <property type="molecule type" value="Genomic_DNA"/>
</dbReference>
<keyword evidence="8" id="KW-1185">Reference proteome</keyword>
<evidence type="ECO:0000313" key="7">
    <source>
        <dbReference type="EMBL" id="MCP1335661.1"/>
    </source>
</evidence>
<feature type="transmembrane region" description="Helical" evidence="6">
    <location>
        <begin position="7"/>
        <end position="40"/>
    </location>
</feature>
<dbReference type="AlphaFoldDB" id="A0A9J6P9R1"/>
<evidence type="ECO:0000256" key="4">
    <source>
        <dbReference type="ARBA" id="ARBA00022989"/>
    </source>
</evidence>
<dbReference type="RefSeq" id="WP_269331598.1">
    <property type="nucleotide sequence ID" value="NZ_JAMZFT010000001.1"/>
</dbReference>
<protein>
    <submittedName>
        <fullName evidence="7">AI-2E family transporter</fullName>
    </submittedName>
</protein>
<dbReference type="PANTHER" id="PTHR21716">
    <property type="entry name" value="TRANSMEMBRANE PROTEIN"/>
    <property type="match status" value="1"/>
</dbReference>
<evidence type="ECO:0000256" key="6">
    <source>
        <dbReference type="SAM" id="Phobius"/>
    </source>
</evidence>
<feature type="transmembrane region" description="Helical" evidence="6">
    <location>
        <begin position="234"/>
        <end position="263"/>
    </location>
</feature>
<name>A0A9J6P9R1_9PROT</name>
<evidence type="ECO:0000256" key="5">
    <source>
        <dbReference type="ARBA" id="ARBA00023136"/>
    </source>
</evidence>
<comment type="similarity">
    <text evidence="2">Belongs to the autoinducer-2 exporter (AI-2E) (TC 2.A.86) family.</text>
</comment>
<feature type="transmembrane region" description="Helical" evidence="6">
    <location>
        <begin position="60"/>
        <end position="82"/>
    </location>
</feature>
<keyword evidence="4 6" id="KW-1133">Transmembrane helix</keyword>
<reference evidence="7" key="1">
    <citation type="submission" date="2022-06" db="EMBL/GenBank/DDBJ databases">
        <title>Isolation and Genomics of Futiania mangrovii gen. nov., sp. nov., a Rare and Metabolically-versatile member in the Class Alphaproteobacteria.</title>
        <authorList>
            <person name="Liu L."/>
            <person name="Huang W.-C."/>
            <person name="Pan J."/>
            <person name="Li J."/>
            <person name="Huang Y."/>
            <person name="Du H."/>
            <person name="Liu Y."/>
            <person name="Li M."/>
        </authorList>
    </citation>
    <scope>NUCLEOTIDE SEQUENCE</scope>
    <source>
        <strain evidence="7">FT118</strain>
    </source>
</reference>
<feature type="transmembrane region" description="Helical" evidence="6">
    <location>
        <begin position="301"/>
        <end position="318"/>
    </location>
</feature>
<sequence>MSMRSHALFWLAVLAGTLIFLGALGGILLPFVVALGLAYLLDPVVDRMETWGLGRMTATIIVIVLVCLLGVAAFLLMIPLLLDQAVGFAQRLPDLAARLREMALNLSAGPIGQYLENSGTDVTGTIKDVSATLLGILGDVAKRVWASGLALFNLVSLILITPFVAFYVLLDWDRMVAKIDGWLPRRHADTIRRIAHDIDDVLAGFIRGQGTVCLILGVFYMLGLSIVGLDYGLIIGFVAGLLTFIPFVGAAVGLLMSVGVALVQFWPDYLMIGAVAAIFFAGQALEGNFLSPKLVGDHVQLHPVWIIFALLAFGYLFGLVGTLIAVPAAAVIGVLARFGVATYLQSDLYEGRQGRDGET</sequence>
<evidence type="ECO:0000256" key="2">
    <source>
        <dbReference type="ARBA" id="ARBA00009773"/>
    </source>
</evidence>
<accession>A0A9J6P9R1</accession>
<evidence type="ECO:0000313" key="8">
    <source>
        <dbReference type="Proteomes" id="UP001055804"/>
    </source>
</evidence>
<dbReference type="GO" id="GO:0016020">
    <property type="term" value="C:membrane"/>
    <property type="evidence" value="ECO:0007669"/>
    <property type="project" value="UniProtKB-SubCell"/>
</dbReference>
<dbReference type="Proteomes" id="UP001055804">
    <property type="component" value="Unassembled WGS sequence"/>
</dbReference>
<feature type="transmembrane region" description="Helical" evidence="6">
    <location>
        <begin position="149"/>
        <end position="170"/>
    </location>
</feature>
<comment type="caution">
    <text evidence="7">The sequence shown here is derived from an EMBL/GenBank/DDBJ whole genome shotgun (WGS) entry which is preliminary data.</text>
</comment>
<comment type="subcellular location">
    <subcellularLocation>
        <location evidence="1">Membrane</location>
        <topology evidence="1">Multi-pass membrane protein</topology>
    </subcellularLocation>
</comment>
<feature type="transmembrane region" description="Helical" evidence="6">
    <location>
        <begin position="201"/>
        <end position="222"/>
    </location>
</feature>
<dbReference type="PANTHER" id="PTHR21716:SF64">
    <property type="entry name" value="AI-2 TRANSPORT PROTEIN TQSA"/>
    <property type="match status" value="1"/>
</dbReference>
<dbReference type="GO" id="GO:0055085">
    <property type="term" value="P:transmembrane transport"/>
    <property type="evidence" value="ECO:0007669"/>
    <property type="project" value="TreeGrafter"/>
</dbReference>
<dbReference type="InterPro" id="IPR002549">
    <property type="entry name" value="AI-2E-like"/>
</dbReference>
<dbReference type="Pfam" id="PF01594">
    <property type="entry name" value="AI-2E_transport"/>
    <property type="match status" value="1"/>
</dbReference>
<proteinExistence type="inferred from homology"/>
<evidence type="ECO:0000256" key="3">
    <source>
        <dbReference type="ARBA" id="ARBA00022692"/>
    </source>
</evidence>
<keyword evidence="3 6" id="KW-0812">Transmembrane</keyword>
<evidence type="ECO:0000256" key="1">
    <source>
        <dbReference type="ARBA" id="ARBA00004141"/>
    </source>
</evidence>
<gene>
    <name evidence="7" type="ORF">NJQ99_04495</name>
</gene>
<feature type="transmembrane region" description="Helical" evidence="6">
    <location>
        <begin position="269"/>
        <end position="289"/>
    </location>
</feature>